<dbReference type="AlphaFoldDB" id="A0A2A7B4F0"/>
<evidence type="ECO:0000256" key="1">
    <source>
        <dbReference type="ARBA" id="ARBA00022801"/>
    </source>
</evidence>
<gene>
    <name evidence="3" type="ORF">CHR60_11485</name>
</gene>
<dbReference type="InterPro" id="IPR029058">
    <property type="entry name" value="AB_hydrolase_fold"/>
</dbReference>
<dbReference type="RefSeq" id="WP_097793134.1">
    <property type="nucleotide sequence ID" value="NZ_NOUV01000017.1"/>
</dbReference>
<dbReference type="Proteomes" id="UP000220904">
    <property type="component" value="Unassembled WGS sequence"/>
</dbReference>
<dbReference type="EMBL" id="NOUV01000017">
    <property type="protein sequence ID" value="PDX86162.1"/>
    <property type="molecule type" value="Genomic_DNA"/>
</dbReference>
<dbReference type="SUPFAM" id="SSF53474">
    <property type="entry name" value="alpha/beta-Hydrolases"/>
    <property type="match status" value="1"/>
</dbReference>
<keyword evidence="1" id="KW-0378">Hydrolase</keyword>
<dbReference type="GO" id="GO:0016787">
    <property type="term" value="F:hydrolase activity"/>
    <property type="evidence" value="ECO:0007669"/>
    <property type="project" value="UniProtKB-KW"/>
</dbReference>
<organism evidence="3 4">
    <name type="scientific">Faecalibacterium prausnitzii</name>
    <dbReference type="NCBI Taxonomy" id="853"/>
    <lineage>
        <taxon>Bacteria</taxon>
        <taxon>Bacillati</taxon>
        <taxon>Bacillota</taxon>
        <taxon>Clostridia</taxon>
        <taxon>Eubacteriales</taxon>
        <taxon>Oscillospiraceae</taxon>
        <taxon>Faecalibacterium</taxon>
    </lineage>
</organism>
<dbReference type="PANTHER" id="PTHR48081:SF6">
    <property type="entry name" value="PEPTIDASE S9 PROLYL OLIGOPEPTIDASE CATALYTIC DOMAIN-CONTAINING PROTEIN"/>
    <property type="match status" value="1"/>
</dbReference>
<dbReference type="InterPro" id="IPR050300">
    <property type="entry name" value="GDXG_lipolytic_enzyme"/>
</dbReference>
<dbReference type="Gene3D" id="3.40.50.1820">
    <property type="entry name" value="alpha/beta hydrolase"/>
    <property type="match status" value="1"/>
</dbReference>
<accession>A0A2A7B4F0</accession>
<dbReference type="InterPro" id="IPR049492">
    <property type="entry name" value="BD-FAE-like_dom"/>
</dbReference>
<comment type="caution">
    <text evidence="3">The sequence shown here is derived from an EMBL/GenBank/DDBJ whole genome shotgun (WGS) entry which is preliminary data.</text>
</comment>
<dbReference type="Pfam" id="PF20434">
    <property type="entry name" value="BD-FAE"/>
    <property type="match status" value="1"/>
</dbReference>
<evidence type="ECO:0000259" key="2">
    <source>
        <dbReference type="Pfam" id="PF20434"/>
    </source>
</evidence>
<proteinExistence type="predicted"/>
<reference evidence="3 4" key="1">
    <citation type="journal article" date="2017" name="Front. Microbiol.">
        <title>New Insights into the Diversity of the Genus Faecalibacterium.</title>
        <authorList>
            <person name="Benevides L."/>
            <person name="Burman S."/>
            <person name="Martin R."/>
            <person name="Robert V."/>
            <person name="Thomas M."/>
            <person name="Miquel S."/>
            <person name="Chain F."/>
            <person name="Sokol H."/>
            <person name="Bermudez-Humaran L.G."/>
            <person name="Morrison M."/>
            <person name="Langella P."/>
            <person name="Azevedo V.A."/>
            <person name="Chatel J.M."/>
            <person name="Soares S."/>
        </authorList>
    </citation>
    <scope>NUCLEOTIDE SEQUENCE [LARGE SCALE GENOMIC DNA]</scope>
    <source>
        <strain evidence="3 4">AHMP21</strain>
    </source>
</reference>
<name>A0A2A7B4F0_9FIRM</name>
<evidence type="ECO:0000313" key="3">
    <source>
        <dbReference type="EMBL" id="PDX86162.1"/>
    </source>
</evidence>
<evidence type="ECO:0000313" key="4">
    <source>
        <dbReference type="Proteomes" id="UP000220904"/>
    </source>
</evidence>
<protein>
    <recommendedName>
        <fullName evidence="2">BD-FAE-like domain-containing protein</fullName>
    </recommendedName>
</protein>
<dbReference type="OrthoDB" id="9794725at2"/>
<feature type="domain" description="BD-FAE-like" evidence="2">
    <location>
        <begin position="32"/>
        <end position="128"/>
    </location>
</feature>
<sequence>MNQFTHPVGRRSATLTGYVQQTSSALPNLNVCPAVLICPGGGYAYCTDREAEPVALAFLNAGYNAFVLRYTVSTSCPGAEVFDNALAEAEESLIYLHDHAEELHIDPDKIAVLGFSAGAHLTGALGTMGRIRPAALLLGYGVYAADGVAMGVQMPNVLNHIDAQTPPSFLFATQGDRLVPASNSLDFASRLAALHTPYEIHIFSYGDHGASLGTLNVTAPRSYENPDLAHWFPMALRFLEHIFRHDELVPQPAEATEYGPDMRIGKLLDDPASAPLLAEHLPELVELAQNYPDCRALTLKKFQLFTQTLPQERFDACVKALTALN</sequence>
<dbReference type="PANTHER" id="PTHR48081">
    <property type="entry name" value="AB HYDROLASE SUPERFAMILY PROTEIN C4A8.06C"/>
    <property type="match status" value="1"/>
</dbReference>